<dbReference type="RefSeq" id="WP_252551355.1">
    <property type="nucleotide sequence ID" value="NZ_CP099468.1"/>
</dbReference>
<reference evidence="1" key="1">
    <citation type="submission" date="2022-06" db="EMBL/GenBank/DDBJ databases">
        <title>Complete genome sequence of soil microorganisms Streptomyces sp. Qhu-M197 isolated from Alpine meadows habitats on the Tibetan Plateau.</title>
        <authorList>
            <person name="Zhang B."/>
            <person name="Xiang X."/>
            <person name="Fan J."/>
        </authorList>
    </citation>
    <scope>NUCLEOTIDE SEQUENCE</scope>
    <source>
        <strain evidence="1">Qhu-M197</strain>
    </source>
</reference>
<proteinExistence type="predicted"/>
<evidence type="ECO:0000313" key="2">
    <source>
        <dbReference type="Proteomes" id="UP001056374"/>
    </source>
</evidence>
<dbReference type="Proteomes" id="UP001056374">
    <property type="component" value="Chromosome"/>
</dbReference>
<name>A0ABY4ZAL9_9ACTN</name>
<organism evidence="1 2">
    <name type="scientific">Streptomyces phaeoluteigriseus</name>
    <dbReference type="NCBI Taxonomy" id="114686"/>
    <lineage>
        <taxon>Bacteria</taxon>
        <taxon>Bacillati</taxon>
        <taxon>Actinomycetota</taxon>
        <taxon>Actinomycetes</taxon>
        <taxon>Kitasatosporales</taxon>
        <taxon>Streptomycetaceae</taxon>
        <taxon>Streptomyces</taxon>
        <taxon>Streptomyces aurantiacus group</taxon>
    </lineage>
</organism>
<sequence length="86" mass="9056">MEADAGQVDVAQVGGREVVQKCLRRALVEHEGLMAQCQADGAAHLSHAKLDEDDDVRVEGLQSAADCAGPVVGTFARVAFTWAVAH</sequence>
<dbReference type="EMBL" id="CP099468">
    <property type="protein sequence ID" value="USQ86078.1"/>
    <property type="molecule type" value="Genomic_DNA"/>
</dbReference>
<evidence type="ECO:0000313" key="1">
    <source>
        <dbReference type="EMBL" id="USQ86078.1"/>
    </source>
</evidence>
<accession>A0ABY4ZAL9</accession>
<keyword evidence="2" id="KW-1185">Reference proteome</keyword>
<protein>
    <submittedName>
        <fullName evidence="1">Uncharacterized protein</fullName>
    </submittedName>
</protein>
<gene>
    <name evidence="1" type="ORF">NFX46_21595</name>
</gene>